<dbReference type="AlphaFoldDB" id="A0A6L2M633"/>
<reference evidence="2" key="1">
    <citation type="journal article" date="2019" name="Sci. Rep.">
        <title>Draft genome of Tanacetum cinerariifolium, the natural source of mosquito coil.</title>
        <authorList>
            <person name="Yamashiro T."/>
            <person name="Shiraishi A."/>
            <person name="Satake H."/>
            <person name="Nakayama K."/>
        </authorList>
    </citation>
    <scope>NUCLEOTIDE SEQUENCE</scope>
</reference>
<sequence length="239" mass="27054">MQPSSEIGRVFPRQNAITVFNEQNAKPKRSSKSQNQNAGLKHSQKEKCNQEYARETKPNDELFTKKSLKTTLLNVPACSTTIKLKEEAEAENQEFFNQVDSTMKAIIKELVKAQVSKIMPQIKKYVTVSLGAKVLVRSTNQPQTSYTVAASLSEFELKKILIEKMKTNKSINRLDIQKNLYNALLEAYNSEKDIITSYGDVVTLKRGRDDQGKDEDPFAGSDRWTKRRKSSKDAEPSEG</sequence>
<protein>
    <submittedName>
        <fullName evidence="2">Uncharacterized protein</fullName>
    </submittedName>
</protein>
<evidence type="ECO:0000313" key="2">
    <source>
        <dbReference type="EMBL" id="GEU68064.1"/>
    </source>
</evidence>
<proteinExistence type="predicted"/>
<accession>A0A6L2M633</accession>
<feature type="compositionally biased region" description="Basic and acidic residues" evidence="1">
    <location>
        <begin position="206"/>
        <end position="216"/>
    </location>
</feature>
<comment type="caution">
    <text evidence="2">The sequence shown here is derived from an EMBL/GenBank/DDBJ whole genome shotgun (WGS) entry which is preliminary data.</text>
</comment>
<organism evidence="2">
    <name type="scientific">Tanacetum cinerariifolium</name>
    <name type="common">Dalmatian daisy</name>
    <name type="synonym">Chrysanthemum cinerariifolium</name>
    <dbReference type="NCBI Taxonomy" id="118510"/>
    <lineage>
        <taxon>Eukaryota</taxon>
        <taxon>Viridiplantae</taxon>
        <taxon>Streptophyta</taxon>
        <taxon>Embryophyta</taxon>
        <taxon>Tracheophyta</taxon>
        <taxon>Spermatophyta</taxon>
        <taxon>Magnoliopsida</taxon>
        <taxon>eudicotyledons</taxon>
        <taxon>Gunneridae</taxon>
        <taxon>Pentapetalae</taxon>
        <taxon>asterids</taxon>
        <taxon>campanulids</taxon>
        <taxon>Asterales</taxon>
        <taxon>Asteraceae</taxon>
        <taxon>Asteroideae</taxon>
        <taxon>Anthemideae</taxon>
        <taxon>Anthemidinae</taxon>
        <taxon>Tanacetum</taxon>
    </lineage>
</organism>
<gene>
    <name evidence="2" type="ORF">Tci_040042</name>
</gene>
<evidence type="ECO:0000256" key="1">
    <source>
        <dbReference type="SAM" id="MobiDB-lite"/>
    </source>
</evidence>
<feature type="compositionally biased region" description="Polar residues" evidence="1">
    <location>
        <begin position="15"/>
        <end position="24"/>
    </location>
</feature>
<feature type="region of interest" description="Disordered" evidence="1">
    <location>
        <begin position="206"/>
        <end position="239"/>
    </location>
</feature>
<name>A0A6L2M633_TANCI</name>
<feature type="region of interest" description="Disordered" evidence="1">
    <location>
        <begin position="1"/>
        <end position="56"/>
    </location>
</feature>
<dbReference type="EMBL" id="BKCJ010005679">
    <property type="protein sequence ID" value="GEU68064.1"/>
    <property type="molecule type" value="Genomic_DNA"/>
</dbReference>
<feature type="compositionally biased region" description="Basic and acidic residues" evidence="1">
    <location>
        <begin position="43"/>
        <end position="56"/>
    </location>
</feature>